<dbReference type="AlphaFoldDB" id="A0A6N8DRV4"/>
<reference evidence="1 2" key="1">
    <citation type="submission" date="2019-11" db="EMBL/GenBank/DDBJ databases">
        <title>Whole-genome sequence of a Rhodoblastus acidophilus DSM 142.</title>
        <authorList>
            <person name="Kyndt J.A."/>
            <person name="Meyer T.E."/>
        </authorList>
    </citation>
    <scope>NUCLEOTIDE SEQUENCE [LARGE SCALE GENOMIC DNA]</scope>
    <source>
        <strain evidence="1 2">DSM 142</strain>
    </source>
</reference>
<dbReference type="OrthoDB" id="7840472at2"/>
<accession>A0A6N8DRV4</accession>
<evidence type="ECO:0000313" key="1">
    <source>
        <dbReference type="EMBL" id="MTV33028.1"/>
    </source>
</evidence>
<evidence type="ECO:0008006" key="3">
    <source>
        <dbReference type="Google" id="ProtNLM"/>
    </source>
</evidence>
<name>A0A6N8DRV4_RHOAC</name>
<evidence type="ECO:0000313" key="2">
    <source>
        <dbReference type="Proteomes" id="UP000439113"/>
    </source>
</evidence>
<protein>
    <recommendedName>
        <fullName evidence="3">Phage protein, HK97 gp10 family</fullName>
    </recommendedName>
</protein>
<gene>
    <name evidence="1" type="ORF">GJ654_18775</name>
</gene>
<organism evidence="1 2">
    <name type="scientific">Rhodoblastus acidophilus</name>
    <name type="common">Rhodopseudomonas acidophila</name>
    <dbReference type="NCBI Taxonomy" id="1074"/>
    <lineage>
        <taxon>Bacteria</taxon>
        <taxon>Pseudomonadati</taxon>
        <taxon>Pseudomonadota</taxon>
        <taxon>Alphaproteobacteria</taxon>
        <taxon>Hyphomicrobiales</taxon>
        <taxon>Rhodoblastaceae</taxon>
        <taxon>Rhodoblastus</taxon>
    </lineage>
</organism>
<dbReference type="EMBL" id="WNKS01000025">
    <property type="protein sequence ID" value="MTV33028.1"/>
    <property type="molecule type" value="Genomic_DNA"/>
</dbReference>
<comment type="caution">
    <text evidence="1">The sequence shown here is derived from an EMBL/GenBank/DDBJ whole genome shotgun (WGS) entry which is preliminary data.</text>
</comment>
<sequence>MAAVQIRIDASQLTTLGNLLGAAGEKSQTAIMRALNHTGKKARIAMVRALVPQTGLKNKTIKKALGQHTAYDGRSGGAARGAYVIKSKGGNIRLKFFKPREGGDGVDASPWNAQHHYAGGFTKVGGGFGKKRRKKTKKFGGNVMRRVGGSRKPLEVVKSGLDIPDEMVTGASASSFYSTVQSDLMPRVFHELLRVIPG</sequence>
<proteinExistence type="predicted"/>
<dbReference type="Proteomes" id="UP000439113">
    <property type="component" value="Unassembled WGS sequence"/>
</dbReference>